<proteinExistence type="predicted"/>
<comment type="caution">
    <text evidence="1">The sequence shown here is derived from an EMBL/GenBank/DDBJ whole genome shotgun (WGS) entry which is preliminary data.</text>
</comment>
<sequence>MLKVLLDTNIYISVILLKEKPRLVFQEILNEIESTSF</sequence>
<gene>
    <name evidence="1" type="ORF">LEP1GSC186_4541</name>
</gene>
<name>M6UHM4_9LEPT</name>
<dbReference type="Proteomes" id="UP000012153">
    <property type="component" value="Unassembled WGS sequence"/>
</dbReference>
<evidence type="ECO:0000313" key="1">
    <source>
        <dbReference type="EMBL" id="EMO42316.1"/>
    </source>
</evidence>
<accession>M6UHM4</accession>
<reference evidence="1 2" key="1">
    <citation type="submission" date="2013-01" db="EMBL/GenBank/DDBJ databases">
        <authorList>
            <person name="Harkins D.M."/>
            <person name="Durkin A.S."/>
            <person name="Brinkac L.M."/>
            <person name="Haft D.H."/>
            <person name="Selengut J.D."/>
            <person name="Sanka R."/>
            <person name="DePew J."/>
            <person name="Purushe J."/>
            <person name="Matthias M.A."/>
            <person name="Vinetz J.M."/>
            <person name="Sutton G.G."/>
            <person name="Nierman W.C."/>
            <person name="Fouts D.E."/>
        </authorList>
    </citation>
    <scope>NUCLEOTIDE SEQUENCE [LARGE SCALE GENOMIC DNA]</scope>
    <source>
        <strain evidence="1 2">ZUN142</strain>
    </source>
</reference>
<evidence type="ECO:0000313" key="2">
    <source>
        <dbReference type="Proteomes" id="UP000012153"/>
    </source>
</evidence>
<dbReference type="AlphaFoldDB" id="M6UHM4"/>
<protein>
    <submittedName>
        <fullName evidence="1">Toxin-antitoxin system, toxin component, PIN domain protein</fullName>
    </submittedName>
</protein>
<dbReference type="EMBL" id="AHOP02000013">
    <property type="protein sequence ID" value="EMO42316.1"/>
    <property type="molecule type" value="Genomic_DNA"/>
</dbReference>
<organism evidence="1 2">
    <name type="scientific">Leptospira noguchii serovar Autumnalis str. ZUN142</name>
    <dbReference type="NCBI Taxonomy" id="1085540"/>
    <lineage>
        <taxon>Bacteria</taxon>
        <taxon>Pseudomonadati</taxon>
        <taxon>Spirochaetota</taxon>
        <taxon>Spirochaetia</taxon>
        <taxon>Leptospirales</taxon>
        <taxon>Leptospiraceae</taxon>
        <taxon>Leptospira</taxon>
    </lineage>
</organism>